<keyword evidence="5 6" id="KW-0472">Membrane</keyword>
<comment type="subcellular location">
    <subcellularLocation>
        <location evidence="1">Membrane</location>
        <topology evidence="1">Multi-pass membrane protein</topology>
    </subcellularLocation>
</comment>
<dbReference type="InterPro" id="IPR045062">
    <property type="entry name" value="Cyt_c_biogenesis_CcsA/CcmC"/>
</dbReference>
<reference evidence="8 9" key="1">
    <citation type="submission" date="2021-02" db="EMBL/GenBank/DDBJ databases">
        <title>Actinophytocola xerophila sp. nov., isolated from soil of cotton cropping field.</title>
        <authorList>
            <person name="Huang R."/>
            <person name="Chen X."/>
            <person name="Ge X."/>
            <person name="Liu W."/>
        </authorList>
    </citation>
    <scope>NUCLEOTIDE SEQUENCE [LARGE SCALE GENOMIC DNA]</scope>
    <source>
        <strain evidence="8 9">S1-96</strain>
    </source>
</reference>
<name>A0ABT2JGZ4_9PSEU</name>
<dbReference type="RefSeq" id="WP_260195036.1">
    <property type="nucleotide sequence ID" value="NZ_JAFFZE010000023.1"/>
</dbReference>
<evidence type="ECO:0000256" key="1">
    <source>
        <dbReference type="ARBA" id="ARBA00004141"/>
    </source>
</evidence>
<proteinExistence type="predicted"/>
<evidence type="ECO:0000256" key="4">
    <source>
        <dbReference type="ARBA" id="ARBA00022989"/>
    </source>
</evidence>
<evidence type="ECO:0000313" key="9">
    <source>
        <dbReference type="Proteomes" id="UP001156441"/>
    </source>
</evidence>
<protein>
    <submittedName>
        <fullName evidence="8">C-type cytochrome biogenesis protein CcsB</fullName>
    </submittedName>
</protein>
<dbReference type="PANTHER" id="PTHR30071:SF1">
    <property type="entry name" value="CYTOCHROME B_B6 PROTEIN-RELATED"/>
    <property type="match status" value="1"/>
</dbReference>
<dbReference type="EMBL" id="JAFFZE010000023">
    <property type="protein sequence ID" value="MCT2587150.1"/>
    <property type="molecule type" value="Genomic_DNA"/>
</dbReference>
<gene>
    <name evidence="8" type="primary">ccsB</name>
    <name evidence="8" type="ORF">JT362_28900</name>
</gene>
<feature type="transmembrane region" description="Helical" evidence="6">
    <location>
        <begin position="279"/>
        <end position="297"/>
    </location>
</feature>
<keyword evidence="4 6" id="KW-1133">Transmembrane helix</keyword>
<feature type="transmembrane region" description="Helical" evidence="6">
    <location>
        <begin position="120"/>
        <end position="137"/>
    </location>
</feature>
<dbReference type="NCBIfam" id="TIGR03144">
    <property type="entry name" value="cytochr_II_ccsB"/>
    <property type="match status" value="1"/>
</dbReference>
<feature type="transmembrane region" description="Helical" evidence="6">
    <location>
        <begin position="144"/>
        <end position="165"/>
    </location>
</feature>
<keyword evidence="9" id="KW-1185">Reference proteome</keyword>
<feature type="transmembrane region" description="Helical" evidence="6">
    <location>
        <begin position="88"/>
        <end position="108"/>
    </location>
</feature>
<dbReference type="InterPro" id="IPR002541">
    <property type="entry name" value="Cyt_c_assembly"/>
</dbReference>
<evidence type="ECO:0000256" key="5">
    <source>
        <dbReference type="ARBA" id="ARBA00023136"/>
    </source>
</evidence>
<feature type="transmembrane region" description="Helical" evidence="6">
    <location>
        <begin position="13"/>
        <end position="36"/>
    </location>
</feature>
<feature type="transmembrane region" description="Helical" evidence="6">
    <location>
        <begin position="309"/>
        <end position="333"/>
    </location>
</feature>
<sequence>MPDPTGLAVLSDWLFTSAVGVYMLASLFGAFEYVLARYRPRRAEARPEPVAVGAGAGGVAPTARVDGSSERPPVRPVALPPRLGRMGVALTVLGAVLHLSSVVLRGIATERVPWANMYEYISAVGLVAVGTWLYVLRRHPVRRVAVFVLLPISLLLFLAGNLLYAEAAAVQPALRSYWIVIHVAAAIMASGVFLVSGVTSALHLVSTGRLADLTDSTDSAEPAKATRARPVADRLPPPEFLDRLAYRSGVFGFLTITVAIVTGAIWAEAAWGRYWDWDPKETAAFVTWVCYAAYLHARATSGWRARRAAWLNIIGLVVVLFNLFFINLVIAGLHSYAGV</sequence>
<keyword evidence="2 6" id="KW-0812">Transmembrane</keyword>
<dbReference type="Proteomes" id="UP001156441">
    <property type="component" value="Unassembled WGS sequence"/>
</dbReference>
<evidence type="ECO:0000259" key="7">
    <source>
        <dbReference type="Pfam" id="PF01578"/>
    </source>
</evidence>
<comment type="caution">
    <text evidence="8">The sequence shown here is derived from an EMBL/GenBank/DDBJ whole genome shotgun (WGS) entry which is preliminary data.</text>
</comment>
<keyword evidence="3" id="KW-0201">Cytochrome c-type biogenesis</keyword>
<organism evidence="8 9">
    <name type="scientific">Actinophytocola gossypii</name>
    <dbReference type="NCBI Taxonomy" id="2812003"/>
    <lineage>
        <taxon>Bacteria</taxon>
        <taxon>Bacillati</taxon>
        <taxon>Actinomycetota</taxon>
        <taxon>Actinomycetes</taxon>
        <taxon>Pseudonocardiales</taxon>
        <taxon>Pseudonocardiaceae</taxon>
    </lineage>
</organism>
<feature type="transmembrane region" description="Helical" evidence="6">
    <location>
        <begin position="244"/>
        <end position="267"/>
    </location>
</feature>
<dbReference type="Pfam" id="PF01578">
    <property type="entry name" value="Cytochrom_C_asm"/>
    <property type="match status" value="1"/>
</dbReference>
<evidence type="ECO:0000256" key="2">
    <source>
        <dbReference type="ARBA" id="ARBA00022692"/>
    </source>
</evidence>
<feature type="domain" description="Cytochrome c assembly protein" evidence="7">
    <location>
        <begin position="114"/>
        <end position="334"/>
    </location>
</feature>
<accession>A0ABT2JGZ4</accession>
<evidence type="ECO:0000256" key="3">
    <source>
        <dbReference type="ARBA" id="ARBA00022748"/>
    </source>
</evidence>
<feature type="transmembrane region" description="Helical" evidence="6">
    <location>
        <begin position="177"/>
        <end position="205"/>
    </location>
</feature>
<evidence type="ECO:0000256" key="6">
    <source>
        <dbReference type="SAM" id="Phobius"/>
    </source>
</evidence>
<dbReference type="PANTHER" id="PTHR30071">
    <property type="entry name" value="HEME EXPORTER PROTEIN C"/>
    <property type="match status" value="1"/>
</dbReference>
<evidence type="ECO:0000313" key="8">
    <source>
        <dbReference type="EMBL" id="MCT2587150.1"/>
    </source>
</evidence>
<dbReference type="InterPro" id="IPR017562">
    <property type="entry name" value="Cyt_c_biogenesis_CcsA"/>
</dbReference>